<keyword evidence="8 17" id="KW-0472">Membrane</keyword>
<keyword evidence="4" id="KW-0732">Signal</keyword>
<evidence type="ECO:0000256" key="9">
    <source>
        <dbReference type="ARBA" id="ARBA00023170"/>
    </source>
</evidence>
<evidence type="ECO:0000313" key="20">
    <source>
        <dbReference type="Ensembl" id="ENSCMIP00000032365.1"/>
    </source>
</evidence>
<reference evidence="20" key="5">
    <citation type="submission" date="2025-09" db="UniProtKB">
        <authorList>
            <consortium name="Ensembl"/>
        </authorList>
    </citation>
    <scope>IDENTIFICATION</scope>
</reference>
<keyword evidence="9" id="KW-0675">Receptor</keyword>
<dbReference type="OMA" id="HEWIRIG"/>
<dbReference type="Proteomes" id="UP000314986">
    <property type="component" value="Unassembled WGS sequence"/>
</dbReference>
<dbReference type="InterPro" id="IPR036719">
    <property type="entry name" value="Neuro-gated_channel_TM_sf"/>
</dbReference>
<evidence type="ECO:0000256" key="14">
    <source>
        <dbReference type="ARBA" id="ARBA00036239"/>
    </source>
</evidence>
<dbReference type="Gene3D" id="1.20.58.390">
    <property type="entry name" value="Neurotransmitter-gated ion-channel transmembrane domain"/>
    <property type="match status" value="1"/>
</dbReference>
<sequence length="281" mass="32271">MWEPSEFGGKRYVALPVDKLWLPDTFITEMVDEDKSPMAPYLYVHYTGKIIYGKPLRIVSSCNLNILYFPFDIQKCSFVSCEVIFCELTMKRRPLFYVVNLLIPSSFLMLTDILSFYLPTHSFDRASFKMTLMLGYSVFLLIVKDLLPNNSAGTPLIAIYFVVCLTFMAVSLIETIFIINIVHEKTNQSRAIPKWLLPSTGCEDHTSELCSSPQLLTLQSLLRKIAEDVEGIKQHLDQRSQEQGLKHEWIRIGHILDCFLQSIYVLSFVIFALTLTGTWVM</sequence>
<dbReference type="InParanoid" id="A0A4W3JJR9"/>
<feature type="transmembrane region" description="Helical" evidence="17">
    <location>
        <begin position="95"/>
        <end position="118"/>
    </location>
</feature>
<dbReference type="Gene3D" id="2.70.170.10">
    <property type="entry name" value="Neurotransmitter-gated ion-channel ligand-binding domain"/>
    <property type="match status" value="1"/>
</dbReference>
<reference evidence="21" key="2">
    <citation type="journal article" date="2007" name="PLoS Biol.">
        <title>Survey sequencing and comparative analysis of the elephant shark (Callorhinchus milii) genome.</title>
        <authorList>
            <person name="Venkatesh B."/>
            <person name="Kirkness E.F."/>
            <person name="Loh Y.H."/>
            <person name="Halpern A.L."/>
            <person name="Lee A.P."/>
            <person name="Johnson J."/>
            <person name="Dandona N."/>
            <person name="Viswanathan L.D."/>
            <person name="Tay A."/>
            <person name="Venter J.C."/>
            <person name="Strausberg R.L."/>
            <person name="Brenner S."/>
        </authorList>
    </citation>
    <scope>NUCLEOTIDE SEQUENCE [LARGE SCALE GENOMIC DNA]</scope>
</reference>
<feature type="transmembrane region" description="Helical" evidence="17">
    <location>
        <begin position="159"/>
        <end position="182"/>
    </location>
</feature>
<dbReference type="Pfam" id="PF02931">
    <property type="entry name" value="Neur_chan_LBD"/>
    <property type="match status" value="1"/>
</dbReference>
<evidence type="ECO:0000256" key="16">
    <source>
        <dbReference type="ARBA" id="ARBA00037540"/>
    </source>
</evidence>
<dbReference type="InterPro" id="IPR018000">
    <property type="entry name" value="Neurotransmitter_ion_chnl_CS"/>
</dbReference>
<evidence type="ECO:0000259" key="19">
    <source>
        <dbReference type="Pfam" id="PF02932"/>
    </source>
</evidence>
<dbReference type="InterPro" id="IPR006029">
    <property type="entry name" value="Neurotrans-gated_channel_TM"/>
</dbReference>
<dbReference type="InterPro" id="IPR006202">
    <property type="entry name" value="Neur_chan_lig-bd"/>
</dbReference>
<evidence type="ECO:0000256" key="15">
    <source>
        <dbReference type="ARBA" id="ARBA00036634"/>
    </source>
</evidence>
<dbReference type="InterPro" id="IPR036734">
    <property type="entry name" value="Neur_chan_lig-bd_sf"/>
</dbReference>
<dbReference type="GO" id="GO:0045211">
    <property type="term" value="C:postsynaptic membrane"/>
    <property type="evidence" value="ECO:0007669"/>
    <property type="project" value="UniProtKB-SubCell"/>
</dbReference>
<dbReference type="InterPro" id="IPR038050">
    <property type="entry name" value="Neuro_actylchol_rec"/>
</dbReference>
<evidence type="ECO:0000256" key="11">
    <source>
        <dbReference type="ARBA" id="ARBA00023303"/>
    </source>
</evidence>
<dbReference type="GO" id="GO:0004888">
    <property type="term" value="F:transmembrane signaling receptor activity"/>
    <property type="evidence" value="ECO:0007669"/>
    <property type="project" value="InterPro"/>
</dbReference>
<dbReference type="Ensembl" id="ENSCMIT00000032857.1">
    <property type="protein sequence ID" value="ENSCMIP00000032365.1"/>
    <property type="gene ID" value="ENSCMIG00000013833.1"/>
</dbReference>
<reference evidence="20" key="4">
    <citation type="submission" date="2025-08" db="UniProtKB">
        <authorList>
            <consortium name="Ensembl"/>
        </authorList>
    </citation>
    <scope>IDENTIFICATION</scope>
</reference>
<dbReference type="SUPFAM" id="SSF63712">
    <property type="entry name" value="Nicotinic receptor ligand binding domain-like"/>
    <property type="match status" value="1"/>
</dbReference>
<dbReference type="GO" id="GO:0005230">
    <property type="term" value="F:extracellular ligand-gated monoatomic ion channel activity"/>
    <property type="evidence" value="ECO:0007669"/>
    <property type="project" value="InterPro"/>
</dbReference>
<keyword evidence="2" id="KW-1003">Cell membrane</keyword>
<dbReference type="Pfam" id="PF02932">
    <property type="entry name" value="Neur_chan_memb"/>
    <property type="match status" value="1"/>
</dbReference>
<dbReference type="STRING" id="7868.ENSCMIP00000032365"/>
<evidence type="ECO:0000256" key="8">
    <source>
        <dbReference type="ARBA" id="ARBA00023136"/>
    </source>
</evidence>
<dbReference type="PROSITE" id="PS00236">
    <property type="entry name" value="NEUROTR_ION_CHANNEL"/>
    <property type="match status" value="1"/>
</dbReference>
<proteinExistence type="predicted"/>
<name>A0A4W3JJR9_CALMI</name>
<feature type="domain" description="Neurotransmitter-gated ion-channel ligand-binding" evidence="18">
    <location>
        <begin position="2"/>
        <end position="79"/>
    </location>
</feature>
<reference evidence="21" key="1">
    <citation type="journal article" date="2006" name="Science">
        <title>Ancient noncoding elements conserved in the human genome.</title>
        <authorList>
            <person name="Venkatesh B."/>
            <person name="Kirkness E.F."/>
            <person name="Loh Y.H."/>
            <person name="Halpern A.L."/>
            <person name="Lee A.P."/>
            <person name="Johnson J."/>
            <person name="Dandona N."/>
            <person name="Viswanathan L.D."/>
            <person name="Tay A."/>
            <person name="Venter J.C."/>
            <person name="Strausberg R.L."/>
            <person name="Brenner S."/>
        </authorList>
    </citation>
    <scope>NUCLEOTIDE SEQUENCE [LARGE SCALE GENOMIC DNA]</scope>
</reference>
<keyword evidence="1" id="KW-0813">Transport</keyword>
<dbReference type="InterPro" id="IPR006201">
    <property type="entry name" value="Neur_channel"/>
</dbReference>
<organism evidence="20 21">
    <name type="scientific">Callorhinchus milii</name>
    <name type="common">Ghost shark</name>
    <dbReference type="NCBI Taxonomy" id="7868"/>
    <lineage>
        <taxon>Eukaryota</taxon>
        <taxon>Metazoa</taxon>
        <taxon>Chordata</taxon>
        <taxon>Craniata</taxon>
        <taxon>Vertebrata</taxon>
        <taxon>Chondrichthyes</taxon>
        <taxon>Holocephali</taxon>
        <taxon>Chimaeriformes</taxon>
        <taxon>Callorhinchidae</taxon>
        <taxon>Callorhinchus</taxon>
    </lineage>
</organism>
<evidence type="ECO:0000256" key="2">
    <source>
        <dbReference type="ARBA" id="ARBA00022475"/>
    </source>
</evidence>
<dbReference type="FunFam" id="1.20.58.390:FF:000020">
    <property type="entry name" value="5-hydroxytryptamine (serotonin) receptor 3A"/>
    <property type="match status" value="1"/>
</dbReference>
<dbReference type="CDD" id="cd19063">
    <property type="entry name" value="LGIC_TM_5-HT3"/>
    <property type="match status" value="1"/>
</dbReference>
<keyword evidence="10" id="KW-0628">Postsynaptic cell membrane</keyword>
<evidence type="ECO:0000256" key="13">
    <source>
        <dbReference type="ARBA" id="ARBA00034430"/>
    </source>
</evidence>
<keyword evidence="6" id="KW-0770">Synapse</keyword>
<evidence type="ECO:0008006" key="22">
    <source>
        <dbReference type="Google" id="ProtNLM"/>
    </source>
</evidence>
<evidence type="ECO:0000256" key="12">
    <source>
        <dbReference type="ARBA" id="ARBA00034104"/>
    </source>
</evidence>
<evidence type="ECO:0000256" key="17">
    <source>
        <dbReference type="SAM" id="Phobius"/>
    </source>
</evidence>
<evidence type="ECO:0000313" key="21">
    <source>
        <dbReference type="Proteomes" id="UP000314986"/>
    </source>
</evidence>
<dbReference type="PANTHER" id="PTHR18945">
    <property type="entry name" value="NEUROTRANSMITTER GATED ION CHANNEL"/>
    <property type="match status" value="1"/>
</dbReference>
<evidence type="ECO:0000256" key="7">
    <source>
        <dbReference type="ARBA" id="ARBA00023065"/>
    </source>
</evidence>
<dbReference type="AlphaFoldDB" id="A0A4W3JJR9"/>
<dbReference type="InterPro" id="IPR049944">
    <property type="entry name" value="LGIC_TM_5-HT3"/>
</dbReference>
<keyword evidence="7" id="KW-0406">Ion transport</keyword>
<dbReference type="SUPFAM" id="SSF90112">
    <property type="entry name" value="Neurotransmitter-gated ion-channel transmembrane pore"/>
    <property type="match status" value="1"/>
</dbReference>
<comment type="catalytic activity">
    <reaction evidence="14">
        <text>Na(+)(in) = Na(+)(out)</text>
        <dbReference type="Rhea" id="RHEA:34963"/>
        <dbReference type="ChEBI" id="CHEBI:29101"/>
    </reaction>
</comment>
<comment type="catalytic activity">
    <reaction evidence="15">
        <text>Ca(2+)(in) = Ca(2+)(out)</text>
        <dbReference type="Rhea" id="RHEA:29671"/>
        <dbReference type="ChEBI" id="CHEBI:29108"/>
    </reaction>
</comment>
<evidence type="ECO:0000256" key="1">
    <source>
        <dbReference type="ARBA" id="ARBA00022448"/>
    </source>
</evidence>
<protein>
    <recommendedName>
        <fullName evidence="22">Neurotransmitter-gated ion-channel ligand-binding domain-containing protein</fullName>
    </recommendedName>
</protein>
<evidence type="ECO:0000256" key="10">
    <source>
        <dbReference type="ARBA" id="ARBA00023257"/>
    </source>
</evidence>
<evidence type="ECO:0000256" key="6">
    <source>
        <dbReference type="ARBA" id="ARBA00023018"/>
    </source>
</evidence>
<evidence type="ECO:0000256" key="4">
    <source>
        <dbReference type="ARBA" id="ARBA00022729"/>
    </source>
</evidence>
<keyword evidence="11" id="KW-0407">Ion channel</keyword>
<feature type="transmembrane region" description="Helical" evidence="17">
    <location>
        <begin position="258"/>
        <end position="280"/>
    </location>
</feature>
<comment type="subcellular location">
    <subcellularLocation>
        <location evidence="12">Postsynaptic cell membrane</location>
        <topology evidence="12">Multi-pass membrane protein</topology>
    </subcellularLocation>
</comment>
<comment type="function">
    <text evidence="16">Forms serotonin (5-hydroxytryptamine/5-HT3)-activated cation-selective channel complexes, which when activated cause fast, depolarizing responses in neurons.</text>
</comment>
<evidence type="ECO:0000256" key="3">
    <source>
        <dbReference type="ARBA" id="ARBA00022692"/>
    </source>
</evidence>
<keyword evidence="21" id="KW-1185">Reference proteome</keyword>
<keyword evidence="5 17" id="KW-1133">Transmembrane helix</keyword>
<keyword evidence="3 17" id="KW-0812">Transmembrane</keyword>
<accession>A0A4W3JJR9</accession>
<feature type="domain" description="Neurotransmitter-gated ion-channel transmembrane" evidence="19">
    <location>
        <begin position="101"/>
        <end position="196"/>
    </location>
</feature>
<evidence type="ECO:0000256" key="5">
    <source>
        <dbReference type="ARBA" id="ARBA00022989"/>
    </source>
</evidence>
<dbReference type="GeneTree" id="ENSGT00940000164221"/>
<comment type="catalytic activity">
    <reaction evidence="13">
        <text>K(+)(in) = K(+)(out)</text>
        <dbReference type="Rhea" id="RHEA:29463"/>
        <dbReference type="ChEBI" id="CHEBI:29103"/>
    </reaction>
</comment>
<feature type="transmembrane region" description="Helical" evidence="17">
    <location>
        <begin position="130"/>
        <end position="147"/>
    </location>
</feature>
<reference evidence="21" key="3">
    <citation type="journal article" date="2014" name="Nature">
        <title>Elephant shark genome provides unique insights into gnathostome evolution.</title>
        <authorList>
            <consortium name="International Elephant Shark Genome Sequencing Consortium"/>
            <person name="Venkatesh B."/>
            <person name="Lee A.P."/>
            <person name="Ravi V."/>
            <person name="Maurya A.K."/>
            <person name="Lian M.M."/>
            <person name="Swann J.B."/>
            <person name="Ohta Y."/>
            <person name="Flajnik M.F."/>
            <person name="Sutoh Y."/>
            <person name="Kasahara M."/>
            <person name="Hoon S."/>
            <person name="Gangu V."/>
            <person name="Roy S.W."/>
            <person name="Irimia M."/>
            <person name="Korzh V."/>
            <person name="Kondrychyn I."/>
            <person name="Lim Z.W."/>
            <person name="Tay B.H."/>
            <person name="Tohari S."/>
            <person name="Kong K.W."/>
            <person name="Ho S."/>
            <person name="Lorente-Galdos B."/>
            <person name="Quilez J."/>
            <person name="Marques-Bonet T."/>
            <person name="Raney B.J."/>
            <person name="Ingham P.W."/>
            <person name="Tay A."/>
            <person name="Hillier L.W."/>
            <person name="Minx P."/>
            <person name="Boehm T."/>
            <person name="Wilson R.K."/>
            <person name="Brenner S."/>
            <person name="Warren W.C."/>
        </authorList>
    </citation>
    <scope>NUCLEOTIDE SEQUENCE [LARGE SCALE GENOMIC DNA]</scope>
</reference>
<evidence type="ECO:0000259" key="18">
    <source>
        <dbReference type="Pfam" id="PF02931"/>
    </source>
</evidence>